<protein>
    <recommendedName>
        <fullName evidence="13">DNA 3'-5' helicase</fullName>
        <ecNumber evidence="13">5.6.2.4</ecNumber>
    </recommendedName>
</protein>
<dbReference type="PROSITE" id="PS51217">
    <property type="entry name" value="UVRD_HELICASE_CTER"/>
    <property type="match status" value="1"/>
</dbReference>
<evidence type="ECO:0000256" key="14">
    <source>
        <dbReference type="ARBA" id="ARBA00048988"/>
    </source>
</evidence>
<reference evidence="18" key="1">
    <citation type="journal article" date="2020" name="J. ISSAAS">
        <title>Lactobacilli and other gastrointestinal microbiota of Peromyscus leucopus, reservoir host for agents of Lyme disease and other zoonoses in North America.</title>
        <authorList>
            <person name="Milovic A."/>
            <person name="Bassam K."/>
            <person name="Shao H."/>
            <person name="Chatzistamou I."/>
            <person name="Tufts D.M."/>
            <person name="Diuk-Wasser M."/>
            <person name="Barbour A.G."/>
        </authorList>
    </citation>
    <scope>NUCLEOTIDE SEQUENCE</scope>
    <source>
        <strain evidence="18">LL20</strain>
    </source>
</reference>
<keyword evidence="8 15" id="KW-0067">ATP-binding</keyword>
<dbReference type="InterPro" id="IPR011604">
    <property type="entry name" value="PDDEXK-like_dom_sf"/>
</dbReference>
<keyword evidence="9" id="KW-0238">DNA-binding</keyword>
<evidence type="ECO:0000256" key="9">
    <source>
        <dbReference type="ARBA" id="ARBA00023125"/>
    </source>
</evidence>
<evidence type="ECO:0000256" key="5">
    <source>
        <dbReference type="ARBA" id="ARBA00022801"/>
    </source>
</evidence>
<accession>A0A650EL20</accession>
<evidence type="ECO:0000259" key="17">
    <source>
        <dbReference type="PROSITE" id="PS51217"/>
    </source>
</evidence>
<dbReference type="Gene3D" id="1.10.486.10">
    <property type="entry name" value="PCRA, domain 4"/>
    <property type="match status" value="1"/>
</dbReference>
<dbReference type="InterPro" id="IPR038726">
    <property type="entry name" value="PDDEXK_AddAB-type"/>
</dbReference>
<evidence type="ECO:0000256" key="3">
    <source>
        <dbReference type="ARBA" id="ARBA00022741"/>
    </source>
</evidence>
<dbReference type="PANTHER" id="PTHR11070">
    <property type="entry name" value="UVRD / RECB / PCRA DNA HELICASE FAMILY MEMBER"/>
    <property type="match status" value="1"/>
</dbReference>
<proteinExistence type="inferred from homology"/>
<dbReference type="CDD" id="cd17932">
    <property type="entry name" value="DEXQc_UvrD"/>
    <property type="match status" value="1"/>
</dbReference>
<dbReference type="AlphaFoldDB" id="A0A650EL20"/>
<feature type="binding site" evidence="15">
    <location>
        <begin position="24"/>
        <end position="31"/>
    </location>
    <ligand>
        <name>ATP</name>
        <dbReference type="ChEBI" id="CHEBI:30616"/>
    </ligand>
</feature>
<dbReference type="GO" id="GO:0003677">
    <property type="term" value="F:DNA binding"/>
    <property type="evidence" value="ECO:0007669"/>
    <property type="project" value="UniProtKB-KW"/>
</dbReference>
<dbReference type="EC" id="5.6.2.4" evidence="13"/>
<dbReference type="Pfam" id="PF13361">
    <property type="entry name" value="UvrD_C"/>
    <property type="match status" value="1"/>
</dbReference>
<evidence type="ECO:0000256" key="11">
    <source>
        <dbReference type="ARBA" id="ARBA00023235"/>
    </source>
</evidence>
<dbReference type="InterPro" id="IPR014017">
    <property type="entry name" value="DNA_helicase_UvrD-like_C"/>
</dbReference>
<organism evidence="18">
    <name type="scientific">uncultured Candidatus Melainabacteria bacterium</name>
    <dbReference type="NCBI Taxonomy" id="2682970"/>
    <lineage>
        <taxon>Bacteria</taxon>
        <taxon>Bacillati</taxon>
        <taxon>Candidatus Melainabacteria</taxon>
        <taxon>environmental samples</taxon>
    </lineage>
</organism>
<dbReference type="GO" id="GO:0000725">
    <property type="term" value="P:recombinational repair"/>
    <property type="evidence" value="ECO:0007669"/>
    <property type="project" value="TreeGrafter"/>
</dbReference>
<evidence type="ECO:0000256" key="2">
    <source>
        <dbReference type="ARBA" id="ARBA00022722"/>
    </source>
</evidence>
<dbReference type="GO" id="GO:0004527">
    <property type="term" value="F:exonuclease activity"/>
    <property type="evidence" value="ECO:0007669"/>
    <property type="project" value="UniProtKB-KW"/>
</dbReference>
<dbReference type="InterPro" id="IPR000212">
    <property type="entry name" value="DNA_helicase_UvrD/REP"/>
</dbReference>
<dbReference type="Gene3D" id="1.10.10.160">
    <property type="match status" value="1"/>
</dbReference>
<comment type="catalytic activity">
    <reaction evidence="12">
        <text>Couples ATP hydrolysis with the unwinding of duplex DNA by translocating in the 3'-5' direction.</text>
        <dbReference type="EC" id="5.6.2.4"/>
    </reaction>
</comment>
<evidence type="ECO:0000259" key="16">
    <source>
        <dbReference type="PROSITE" id="PS51198"/>
    </source>
</evidence>
<evidence type="ECO:0000256" key="10">
    <source>
        <dbReference type="ARBA" id="ARBA00023204"/>
    </source>
</evidence>
<evidence type="ECO:0000313" key="18">
    <source>
        <dbReference type="EMBL" id="QGT49624.1"/>
    </source>
</evidence>
<comment type="similarity">
    <text evidence="1">Belongs to the helicase family. UvrD subfamily.</text>
</comment>
<sequence>MNFTPNEKQQECIDNITGKYLVLAGPGTGKTFTIIERIKSMLSQGINPEKILCLTFTEAAANEMKSRLDKSLGKLDCGVNIYTYHGFCNEIINENPTEFELPQDYKIITEAVSRTLLKECIDEINPIAYRTNKNDPYYYIKEISELIKEIKKNRLTKEKFFENIEKNPDWKPRLSELKNKLEEKNKKGDTRTKTLIDDISSLEKKIAKITELWNFYECYKAKMEAEHYLDFDDMISFVLDKFENEPGFVSQVANKYEYLLVDEYQDTNKSQNEIVFHLTKSLNSENVFVVGDDDQIIFSFQGAKLDTIEKFLQEFPDTQVICLTENMRSTQSILDASREITKQDSHSLEANPDFVQYNITKNLTAKNEKIILKDNKVRCYKYADILQEYNEIVNEIESIINSPNCPIKENGEKDLSQIAILTKNNSELSTFAEILKEHNIPSELKEGKNIFEIKSSTVLYYYLQMLVNPELHSDKVFKLLLSQPFNLAPKDFETIYNKYYQHKSLIDTIKSIHSEQFTEPEKIKNFITTFDYLTYFKTNETLKNVILETGTKTGIFNYYLTSEINKCENIAGLKKLVDEAVDFAQVHKKISLEDFIEYIDMTIKEDIPIKTDKAPIPMNAIQLSTYHSAKGREFEYVYMPTLIRDNWESDRKTLKPAIPLDISEYKTDEELKSLKRSDKIKLMYVGMTRAKHTLRLSYPEKIGTSSKIPTEFIVNIQDILEKESEPFIYDINSFWQERTKSLFKRDYDYNRDFCSMVDARILGKSFSPTSINTYLNCPRQYLYDYALGLKAKDGNPDNLSYGSAVHKALEFAIKTAIETGKYPTEQEILNVFTNKLETLPLSAYEQKEILQTRGKNALNAYYPQICNTPVSMLYAVEQSVKFDVDGVKFYGIIDRLDKNPDGTYTIYDYKTGNAKSSRSICPDGEYEKYYNQIGLYKYYFEKSTGYKVKETTFIFPEDFTKNLTLNLTDNECQEIEDKFKTAITDIKSYKFEPTYKKETCKHCQYKDFCNMEII</sequence>
<dbReference type="Gene3D" id="3.90.320.10">
    <property type="match status" value="1"/>
</dbReference>
<evidence type="ECO:0000256" key="13">
    <source>
        <dbReference type="ARBA" id="ARBA00034808"/>
    </source>
</evidence>
<dbReference type="GO" id="GO:0043138">
    <property type="term" value="F:3'-5' DNA helicase activity"/>
    <property type="evidence" value="ECO:0007669"/>
    <property type="project" value="UniProtKB-EC"/>
</dbReference>
<dbReference type="SUPFAM" id="SSF52540">
    <property type="entry name" value="P-loop containing nucleoside triphosphate hydrolases"/>
    <property type="match status" value="1"/>
</dbReference>
<dbReference type="Pfam" id="PF12705">
    <property type="entry name" value="PDDEXK_1"/>
    <property type="match status" value="1"/>
</dbReference>
<keyword evidence="4" id="KW-0227">DNA damage</keyword>
<evidence type="ECO:0000256" key="8">
    <source>
        <dbReference type="ARBA" id="ARBA00022840"/>
    </source>
</evidence>
<dbReference type="Pfam" id="PF00580">
    <property type="entry name" value="UvrD-helicase"/>
    <property type="match status" value="1"/>
</dbReference>
<dbReference type="GO" id="GO:0005524">
    <property type="term" value="F:ATP binding"/>
    <property type="evidence" value="ECO:0007669"/>
    <property type="project" value="UniProtKB-UniRule"/>
</dbReference>
<keyword evidence="6 15" id="KW-0347">Helicase</keyword>
<dbReference type="EMBL" id="MN577570">
    <property type="protein sequence ID" value="QGT49624.1"/>
    <property type="molecule type" value="Genomic_DNA"/>
</dbReference>
<keyword evidence="10" id="KW-0234">DNA repair</keyword>
<keyword evidence="5 15" id="KW-0378">Hydrolase</keyword>
<name>A0A650EL20_9BACT</name>
<dbReference type="InterPro" id="IPR027417">
    <property type="entry name" value="P-loop_NTPase"/>
</dbReference>
<dbReference type="InterPro" id="IPR013986">
    <property type="entry name" value="DExx_box_DNA_helicase_dom_sf"/>
</dbReference>
<evidence type="ECO:0000256" key="4">
    <source>
        <dbReference type="ARBA" id="ARBA00022763"/>
    </source>
</evidence>
<evidence type="ECO:0000256" key="6">
    <source>
        <dbReference type="ARBA" id="ARBA00022806"/>
    </source>
</evidence>
<gene>
    <name evidence="18" type="ORF">Melaina855_0110</name>
</gene>
<dbReference type="Gene3D" id="3.40.50.300">
    <property type="entry name" value="P-loop containing nucleotide triphosphate hydrolases"/>
    <property type="match status" value="3"/>
</dbReference>
<keyword evidence="2" id="KW-0540">Nuclease</keyword>
<evidence type="ECO:0000256" key="12">
    <source>
        <dbReference type="ARBA" id="ARBA00034617"/>
    </source>
</evidence>
<dbReference type="InterPro" id="IPR014016">
    <property type="entry name" value="UvrD-like_ATP-bd"/>
</dbReference>
<dbReference type="PROSITE" id="PS51198">
    <property type="entry name" value="UVRD_HELICASE_ATP_BIND"/>
    <property type="match status" value="1"/>
</dbReference>
<feature type="domain" description="UvrD-like helicase ATP-binding" evidence="16">
    <location>
        <begin position="3"/>
        <end position="330"/>
    </location>
</feature>
<keyword evidence="3 15" id="KW-0547">Nucleotide-binding</keyword>
<evidence type="ECO:0000256" key="1">
    <source>
        <dbReference type="ARBA" id="ARBA00009922"/>
    </source>
</evidence>
<comment type="catalytic activity">
    <reaction evidence="14">
        <text>ATP + H2O = ADP + phosphate + H(+)</text>
        <dbReference type="Rhea" id="RHEA:13065"/>
        <dbReference type="ChEBI" id="CHEBI:15377"/>
        <dbReference type="ChEBI" id="CHEBI:15378"/>
        <dbReference type="ChEBI" id="CHEBI:30616"/>
        <dbReference type="ChEBI" id="CHEBI:43474"/>
        <dbReference type="ChEBI" id="CHEBI:456216"/>
        <dbReference type="EC" id="5.6.2.4"/>
    </reaction>
</comment>
<keyword evidence="7" id="KW-0269">Exonuclease</keyword>
<evidence type="ECO:0000256" key="15">
    <source>
        <dbReference type="PROSITE-ProRule" id="PRU00560"/>
    </source>
</evidence>
<dbReference type="PANTHER" id="PTHR11070:SF2">
    <property type="entry name" value="ATP-DEPENDENT DNA HELICASE SRS2"/>
    <property type="match status" value="1"/>
</dbReference>
<evidence type="ECO:0000256" key="7">
    <source>
        <dbReference type="ARBA" id="ARBA00022839"/>
    </source>
</evidence>
<keyword evidence="11" id="KW-0413">Isomerase</keyword>
<feature type="domain" description="UvrD-like helicase C-terminal" evidence="17">
    <location>
        <begin position="331"/>
        <end position="631"/>
    </location>
</feature>